<protein>
    <submittedName>
        <fullName evidence="1">Uncharacterized protein</fullName>
    </submittedName>
</protein>
<keyword evidence="2" id="KW-1185">Reference proteome</keyword>
<organism evidence="1 2">
    <name type="scientific">Eucalyptus globulus</name>
    <name type="common">Tasmanian blue gum</name>
    <dbReference type="NCBI Taxonomy" id="34317"/>
    <lineage>
        <taxon>Eukaryota</taxon>
        <taxon>Viridiplantae</taxon>
        <taxon>Streptophyta</taxon>
        <taxon>Embryophyta</taxon>
        <taxon>Tracheophyta</taxon>
        <taxon>Spermatophyta</taxon>
        <taxon>Magnoliopsida</taxon>
        <taxon>eudicotyledons</taxon>
        <taxon>Gunneridae</taxon>
        <taxon>Pentapetalae</taxon>
        <taxon>rosids</taxon>
        <taxon>malvids</taxon>
        <taxon>Myrtales</taxon>
        <taxon>Myrtaceae</taxon>
        <taxon>Myrtoideae</taxon>
        <taxon>Eucalypteae</taxon>
        <taxon>Eucalyptus</taxon>
    </lineage>
</organism>
<reference evidence="1 2" key="1">
    <citation type="submission" date="2024-11" db="EMBL/GenBank/DDBJ databases">
        <title>Chromosome-level genome assembly of Eucalyptus globulus Labill. provides insights into its genome evolution.</title>
        <authorList>
            <person name="Li X."/>
        </authorList>
    </citation>
    <scope>NUCLEOTIDE SEQUENCE [LARGE SCALE GENOMIC DNA]</scope>
    <source>
        <strain evidence="1">CL2024</strain>
        <tissue evidence="1">Fresh tender leaves</tissue>
    </source>
</reference>
<evidence type="ECO:0000313" key="2">
    <source>
        <dbReference type="Proteomes" id="UP001634007"/>
    </source>
</evidence>
<dbReference type="AlphaFoldDB" id="A0ABD3LDR4"/>
<comment type="caution">
    <text evidence="1">The sequence shown here is derived from an EMBL/GenBank/DDBJ whole genome shotgun (WGS) entry which is preliminary data.</text>
</comment>
<gene>
    <name evidence="1" type="ORF">ACJRO7_010979</name>
</gene>
<dbReference type="Proteomes" id="UP001634007">
    <property type="component" value="Unassembled WGS sequence"/>
</dbReference>
<name>A0ABD3LDR4_EUCGL</name>
<proteinExistence type="predicted"/>
<evidence type="ECO:0000313" key="1">
    <source>
        <dbReference type="EMBL" id="KAL3749935.1"/>
    </source>
</evidence>
<sequence>MYSISGDIKNRHVIAPRISVEQENPLDKAIKDITENARTTAATGEIKTYLTNIRLEPGVAFTRLYRILFRSPFSSRDMKQILQSLSSSAGWGLRKEENVCGIAWRMKS</sequence>
<accession>A0ABD3LDR4</accession>
<dbReference type="EMBL" id="JBJKBG010000002">
    <property type="protein sequence ID" value="KAL3749935.1"/>
    <property type="molecule type" value="Genomic_DNA"/>
</dbReference>